<dbReference type="SUPFAM" id="SSF88723">
    <property type="entry name" value="PIN domain-like"/>
    <property type="match status" value="1"/>
</dbReference>
<accession>A0ABQ1M8Q8</accession>
<dbReference type="Proteomes" id="UP000635885">
    <property type="component" value="Unassembled WGS sequence"/>
</dbReference>
<dbReference type="Pfam" id="PF13470">
    <property type="entry name" value="PIN_3"/>
    <property type="match status" value="1"/>
</dbReference>
<dbReference type="CDD" id="cd09854">
    <property type="entry name" value="PIN_VapC-like"/>
    <property type="match status" value="1"/>
</dbReference>
<evidence type="ECO:0000313" key="2">
    <source>
        <dbReference type="EMBL" id="GGC36753.1"/>
    </source>
</evidence>
<name>A0ABQ1M8Q8_9BACT</name>
<sequence>MMKRIFLDTNVLLSFHFCDAEPIQQKAIDLIFQEIQENKLKGLISIVTFYQLLYFLEKKYASAKIASNRAYAYLELLEIGKFEPETLKGISYNYWPDYEDGLQYASALSCNAEVIITTNSKDFFASKLEVIDPLNFILQRGIV</sequence>
<dbReference type="EMBL" id="BMFD01000004">
    <property type="protein sequence ID" value="GGC36753.1"/>
    <property type="molecule type" value="Genomic_DNA"/>
</dbReference>
<feature type="domain" description="PIN" evidence="1">
    <location>
        <begin position="4"/>
        <end position="120"/>
    </location>
</feature>
<dbReference type="InterPro" id="IPR002716">
    <property type="entry name" value="PIN_dom"/>
</dbReference>
<comment type="caution">
    <text evidence="2">The sequence shown here is derived from an EMBL/GenBank/DDBJ whole genome shotgun (WGS) entry which is preliminary data.</text>
</comment>
<evidence type="ECO:0000313" key="3">
    <source>
        <dbReference type="Proteomes" id="UP000635885"/>
    </source>
</evidence>
<dbReference type="RefSeq" id="WP_188441229.1">
    <property type="nucleotide sequence ID" value="NZ_BMFD01000004.1"/>
</dbReference>
<evidence type="ECO:0000259" key="1">
    <source>
        <dbReference type="Pfam" id="PF13470"/>
    </source>
</evidence>
<keyword evidence="3" id="KW-1185">Reference proteome</keyword>
<gene>
    <name evidence="2" type="ORF">GCM10010993_14470</name>
</gene>
<dbReference type="Gene3D" id="3.40.50.1010">
    <property type="entry name" value="5'-nuclease"/>
    <property type="match status" value="1"/>
</dbReference>
<proteinExistence type="predicted"/>
<organism evidence="2 3">
    <name type="scientific">Belliella aquatica</name>
    <dbReference type="NCBI Taxonomy" id="1323734"/>
    <lineage>
        <taxon>Bacteria</taxon>
        <taxon>Pseudomonadati</taxon>
        <taxon>Bacteroidota</taxon>
        <taxon>Cytophagia</taxon>
        <taxon>Cytophagales</taxon>
        <taxon>Cyclobacteriaceae</taxon>
        <taxon>Belliella</taxon>
    </lineage>
</organism>
<reference evidence="3" key="1">
    <citation type="journal article" date="2019" name="Int. J. Syst. Evol. Microbiol.">
        <title>The Global Catalogue of Microorganisms (GCM) 10K type strain sequencing project: providing services to taxonomists for standard genome sequencing and annotation.</title>
        <authorList>
            <consortium name="The Broad Institute Genomics Platform"/>
            <consortium name="The Broad Institute Genome Sequencing Center for Infectious Disease"/>
            <person name="Wu L."/>
            <person name="Ma J."/>
        </authorList>
    </citation>
    <scope>NUCLEOTIDE SEQUENCE [LARGE SCALE GENOMIC DNA]</scope>
    <source>
        <strain evidence="3">CGMCC 1.12479</strain>
    </source>
</reference>
<protein>
    <submittedName>
        <fullName evidence="2">Twitching motility protein PilT</fullName>
    </submittedName>
</protein>
<dbReference type="InterPro" id="IPR029060">
    <property type="entry name" value="PIN-like_dom_sf"/>
</dbReference>